<proteinExistence type="predicted"/>
<organism evidence="1 2">
    <name type="scientific">Acinetobacter calcoaceticus</name>
    <dbReference type="NCBI Taxonomy" id="471"/>
    <lineage>
        <taxon>Bacteria</taxon>
        <taxon>Pseudomonadati</taxon>
        <taxon>Pseudomonadota</taxon>
        <taxon>Gammaproteobacteria</taxon>
        <taxon>Moraxellales</taxon>
        <taxon>Moraxellaceae</taxon>
        <taxon>Acinetobacter</taxon>
        <taxon>Acinetobacter calcoaceticus/baumannii complex</taxon>
    </lineage>
</organism>
<protein>
    <submittedName>
        <fullName evidence="1">Putative Zn-binding protein involved in type VI secretion</fullName>
    </submittedName>
</protein>
<dbReference type="InterPro" id="IPR008727">
    <property type="entry name" value="PAAR_motif"/>
</dbReference>
<evidence type="ECO:0000313" key="1">
    <source>
        <dbReference type="EMBL" id="TCM66580.1"/>
    </source>
</evidence>
<reference evidence="1 2" key="1">
    <citation type="submission" date="2019-03" db="EMBL/GenBank/DDBJ databases">
        <title>Genomic analyses of the natural microbiome of Caenorhabditis elegans.</title>
        <authorList>
            <person name="Samuel B."/>
        </authorList>
    </citation>
    <scope>NUCLEOTIDE SEQUENCE [LARGE SCALE GENOMIC DNA]</scope>
    <source>
        <strain evidence="1 2">JUb89</strain>
    </source>
</reference>
<dbReference type="Gene3D" id="2.60.200.60">
    <property type="match status" value="1"/>
</dbReference>
<dbReference type="CDD" id="cd14744">
    <property type="entry name" value="PAAR_CT_2"/>
    <property type="match status" value="1"/>
</dbReference>
<dbReference type="Proteomes" id="UP000294963">
    <property type="component" value="Unassembled WGS sequence"/>
</dbReference>
<evidence type="ECO:0000313" key="2">
    <source>
        <dbReference type="Proteomes" id="UP000294963"/>
    </source>
</evidence>
<name>A0A4R1XVQ3_ACICA</name>
<dbReference type="AlphaFoldDB" id="A0A4R1XVQ3"/>
<sequence length="88" mass="8736">MATAYITIGCPTSGGGTVLTGDSSFLIEGIAIACVGDSASCPKHSTTASIISGDPHLLVMGKAAARVNDALSCGCKLLPKQNNVVGDN</sequence>
<comment type="caution">
    <text evidence="1">The sequence shown here is derived from an EMBL/GenBank/DDBJ whole genome shotgun (WGS) entry which is preliminary data.</text>
</comment>
<dbReference type="Pfam" id="PF05488">
    <property type="entry name" value="PAAR_motif"/>
    <property type="match status" value="1"/>
</dbReference>
<keyword evidence="2" id="KW-1185">Reference proteome</keyword>
<gene>
    <name evidence="1" type="ORF">EC844_11222</name>
</gene>
<dbReference type="EMBL" id="SLVJ01000012">
    <property type="protein sequence ID" value="TCM66580.1"/>
    <property type="molecule type" value="Genomic_DNA"/>
</dbReference>
<accession>A0A4R1XVQ3</accession>
<dbReference type="OrthoDB" id="6860016at2"/>